<evidence type="ECO:0000313" key="1">
    <source>
        <dbReference type="EMBL" id="CAH0394867.1"/>
    </source>
</evidence>
<protein>
    <submittedName>
        <fullName evidence="1">Uncharacterized protein</fullName>
    </submittedName>
</protein>
<dbReference type="EMBL" id="OU963869">
    <property type="protein sequence ID" value="CAH0394867.1"/>
    <property type="molecule type" value="Genomic_DNA"/>
</dbReference>
<sequence>MSALTVHYGVLERDGFDGEHPFYFAVVAEDPNINTADDLMASVINEALFNGGKASAKERREKERLKNSIVTCNTT</sequence>
<reference evidence="1" key="1">
    <citation type="submission" date="2021-12" db="EMBL/GenBank/DDBJ databases">
        <authorList>
            <person name="King R."/>
        </authorList>
    </citation>
    <scope>NUCLEOTIDE SEQUENCE</scope>
</reference>
<organism evidence="1 2">
    <name type="scientific">Bemisia tabaci</name>
    <name type="common">Sweetpotato whitefly</name>
    <name type="synonym">Aleurodes tabaci</name>
    <dbReference type="NCBI Taxonomy" id="7038"/>
    <lineage>
        <taxon>Eukaryota</taxon>
        <taxon>Metazoa</taxon>
        <taxon>Ecdysozoa</taxon>
        <taxon>Arthropoda</taxon>
        <taxon>Hexapoda</taxon>
        <taxon>Insecta</taxon>
        <taxon>Pterygota</taxon>
        <taxon>Neoptera</taxon>
        <taxon>Paraneoptera</taxon>
        <taxon>Hemiptera</taxon>
        <taxon>Sternorrhyncha</taxon>
        <taxon>Aleyrodoidea</taxon>
        <taxon>Aleyrodidae</taxon>
        <taxon>Aleyrodinae</taxon>
        <taxon>Bemisia</taxon>
    </lineage>
</organism>
<keyword evidence="2" id="KW-1185">Reference proteome</keyword>
<gene>
    <name evidence="1" type="ORF">BEMITA_LOCUS13116</name>
</gene>
<evidence type="ECO:0000313" key="2">
    <source>
        <dbReference type="Proteomes" id="UP001152759"/>
    </source>
</evidence>
<name>A0A9P0AMN9_BEMTA</name>
<dbReference type="AlphaFoldDB" id="A0A9P0AMN9"/>
<accession>A0A9P0AMN9</accession>
<proteinExistence type="predicted"/>
<dbReference type="Proteomes" id="UP001152759">
    <property type="component" value="Chromosome 8"/>
</dbReference>